<gene>
    <name evidence="3" type="ORF">NWE73_14645</name>
</gene>
<keyword evidence="4" id="KW-1185">Reference proteome</keyword>
<sequence>MIKSIFAALVLVIATTAHADTYKLDTKASSVGWKGFKKTGSSHNGAISIKDGEVQVDKKGQLTAGVFTVDMATISNEDLKDSAEYQKKLVGHLAGPDFFDVTKFPTSTFKLTSITPKSKDEVLVKGELTMIGKTNPIEFPAKVTTTKGVMTGEALVKIDRTKWGLKYGSGNFFKELAADKIISDEFELNLKLVAKK</sequence>
<comment type="caution">
    <text evidence="3">The sequence shown here is derived from an EMBL/GenBank/DDBJ whole genome shotgun (WGS) entry which is preliminary data.</text>
</comment>
<dbReference type="EMBL" id="JANRMI010000004">
    <property type="protein sequence ID" value="MDG0817616.1"/>
    <property type="molecule type" value="Genomic_DNA"/>
</dbReference>
<dbReference type="InterPro" id="IPR007372">
    <property type="entry name" value="Lipid/polyisoprenoid-bd_YceI"/>
</dbReference>
<accession>A0ABT6DL62</accession>
<evidence type="ECO:0000259" key="2">
    <source>
        <dbReference type="SMART" id="SM00867"/>
    </source>
</evidence>
<dbReference type="SMART" id="SM00867">
    <property type="entry name" value="YceI"/>
    <property type="match status" value="1"/>
</dbReference>
<evidence type="ECO:0000256" key="1">
    <source>
        <dbReference type="SAM" id="SignalP"/>
    </source>
</evidence>
<dbReference type="RefSeq" id="WP_277579088.1">
    <property type="nucleotide sequence ID" value="NZ_JANRMI010000004.1"/>
</dbReference>
<feature type="chain" id="PRO_5045250513" evidence="1">
    <location>
        <begin position="20"/>
        <end position="196"/>
    </location>
</feature>
<feature type="domain" description="Lipid/polyisoprenoid-binding YceI-like" evidence="2">
    <location>
        <begin position="21"/>
        <end position="195"/>
    </location>
</feature>
<dbReference type="Proteomes" id="UP001152321">
    <property type="component" value="Unassembled WGS sequence"/>
</dbReference>
<dbReference type="SUPFAM" id="SSF101874">
    <property type="entry name" value="YceI-like"/>
    <property type="match status" value="1"/>
</dbReference>
<keyword evidence="1" id="KW-0732">Signal</keyword>
<name>A0ABT6DL62_9BACT</name>
<dbReference type="Pfam" id="PF04264">
    <property type="entry name" value="YceI"/>
    <property type="match status" value="1"/>
</dbReference>
<reference evidence="3" key="1">
    <citation type="submission" date="2022-08" db="EMBL/GenBank/DDBJ databases">
        <title>Novel Bdellovibrio Species Isolated from Svalbard: Designation Bdellovibrio svalbardensis.</title>
        <authorList>
            <person name="Mitchell R.J."/>
            <person name="Choi S.Y."/>
        </authorList>
    </citation>
    <scope>NUCLEOTIDE SEQUENCE</scope>
    <source>
        <strain evidence="3">PAP01</strain>
    </source>
</reference>
<feature type="signal peptide" evidence="1">
    <location>
        <begin position="1"/>
        <end position="19"/>
    </location>
</feature>
<evidence type="ECO:0000313" key="3">
    <source>
        <dbReference type="EMBL" id="MDG0817616.1"/>
    </source>
</evidence>
<protein>
    <submittedName>
        <fullName evidence="3">YceI family protein</fullName>
    </submittedName>
</protein>
<dbReference type="PANTHER" id="PTHR34406:SF1">
    <property type="entry name" value="PROTEIN YCEI"/>
    <property type="match status" value="1"/>
</dbReference>
<dbReference type="InterPro" id="IPR036761">
    <property type="entry name" value="TTHA0802/YceI-like_sf"/>
</dbReference>
<dbReference type="Gene3D" id="2.40.128.110">
    <property type="entry name" value="Lipid/polyisoprenoid-binding, YceI-like"/>
    <property type="match status" value="1"/>
</dbReference>
<organism evidence="3 4">
    <name type="scientific">Bdellovibrio svalbardensis</name>
    <dbReference type="NCBI Taxonomy" id="2972972"/>
    <lineage>
        <taxon>Bacteria</taxon>
        <taxon>Pseudomonadati</taxon>
        <taxon>Bdellovibrionota</taxon>
        <taxon>Bdellovibrionia</taxon>
        <taxon>Bdellovibrionales</taxon>
        <taxon>Pseudobdellovibrionaceae</taxon>
        <taxon>Bdellovibrio</taxon>
    </lineage>
</organism>
<dbReference type="PANTHER" id="PTHR34406">
    <property type="entry name" value="PROTEIN YCEI"/>
    <property type="match status" value="1"/>
</dbReference>
<proteinExistence type="predicted"/>
<evidence type="ECO:0000313" key="4">
    <source>
        <dbReference type="Proteomes" id="UP001152321"/>
    </source>
</evidence>